<sequence>MKKNDYVLINSITSVLILFPYPYILFGAVMILASPTKQDIYSQCAYLLCYFVLLYPISCIIGWIGTFINNKKLSLVPLYHIAIFAICLTSILVLERIMQ</sequence>
<gene>
    <name evidence="2" type="ORF">NCTC12872_00518</name>
</gene>
<evidence type="ECO:0000256" key="1">
    <source>
        <dbReference type="SAM" id="Phobius"/>
    </source>
</evidence>
<organism evidence="2 3">
    <name type="scientific">Phocoenobacter uteri</name>
    <dbReference type="NCBI Taxonomy" id="146806"/>
    <lineage>
        <taxon>Bacteria</taxon>
        <taxon>Pseudomonadati</taxon>
        <taxon>Pseudomonadota</taxon>
        <taxon>Gammaproteobacteria</taxon>
        <taxon>Pasteurellales</taxon>
        <taxon>Pasteurellaceae</taxon>
        <taxon>Phocoenobacter</taxon>
    </lineage>
</organism>
<evidence type="ECO:0000313" key="3">
    <source>
        <dbReference type="Proteomes" id="UP000255417"/>
    </source>
</evidence>
<dbReference type="Proteomes" id="UP000255417">
    <property type="component" value="Unassembled WGS sequence"/>
</dbReference>
<keyword evidence="3" id="KW-1185">Reference proteome</keyword>
<keyword evidence="1" id="KW-0472">Membrane</keyword>
<keyword evidence="1" id="KW-1133">Transmembrane helix</keyword>
<name>A0A379C8G5_9PAST</name>
<protein>
    <submittedName>
        <fullName evidence="2">Uncharacterized protein</fullName>
    </submittedName>
</protein>
<evidence type="ECO:0000313" key="2">
    <source>
        <dbReference type="EMBL" id="SUB58554.1"/>
    </source>
</evidence>
<proteinExistence type="predicted"/>
<dbReference type="EMBL" id="UGTA01000001">
    <property type="protein sequence ID" value="SUB58554.1"/>
    <property type="molecule type" value="Genomic_DNA"/>
</dbReference>
<reference evidence="2 3" key="1">
    <citation type="submission" date="2018-06" db="EMBL/GenBank/DDBJ databases">
        <authorList>
            <consortium name="Pathogen Informatics"/>
            <person name="Doyle S."/>
        </authorList>
    </citation>
    <scope>NUCLEOTIDE SEQUENCE [LARGE SCALE GENOMIC DNA]</scope>
    <source>
        <strain evidence="2 3">NCTC12872</strain>
    </source>
</reference>
<dbReference type="RefSeq" id="WP_115315073.1">
    <property type="nucleotide sequence ID" value="NZ_LWIF01000001.1"/>
</dbReference>
<dbReference type="AlphaFoldDB" id="A0A379C8G5"/>
<keyword evidence="1" id="KW-0812">Transmembrane</keyword>
<feature type="transmembrane region" description="Helical" evidence="1">
    <location>
        <begin position="6"/>
        <end position="33"/>
    </location>
</feature>
<accession>A0A379C8G5</accession>
<feature type="transmembrane region" description="Helical" evidence="1">
    <location>
        <begin position="76"/>
        <end position="94"/>
    </location>
</feature>
<feature type="transmembrane region" description="Helical" evidence="1">
    <location>
        <begin position="45"/>
        <end position="64"/>
    </location>
</feature>